<protein>
    <submittedName>
        <fullName evidence="2">Uncharacterized protein</fullName>
    </submittedName>
</protein>
<evidence type="ECO:0000256" key="1">
    <source>
        <dbReference type="SAM" id="Phobius"/>
    </source>
</evidence>
<name>A0ABP0MZ39_9DINO</name>
<feature type="transmembrane region" description="Helical" evidence="1">
    <location>
        <begin position="287"/>
        <end position="311"/>
    </location>
</feature>
<keyword evidence="1" id="KW-1133">Transmembrane helix</keyword>
<keyword evidence="1" id="KW-0472">Membrane</keyword>
<feature type="transmembrane region" description="Helical" evidence="1">
    <location>
        <begin position="204"/>
        <end position="228"/>
    </location>
</feature>
<proteinExistence type="predicted"/>
<keyword evidence="3" id="KW-1185">Reference proteome</keyword>
<feature type="transmembrane region" description="Helical" evidence="1">
    <location>
        <begin position="28"/>
        <end position="48"/>
    </location>
</feature>
<dbReference type="Proteomes" id="UP001642484">
    <property type="component" value="Unassembled WGS sequence"/>
</dbReference>
<accession>A0ABP0MZ39</accession>
<organism evidence="2 3">
    <name type="scientific">Durusdinium trenchii</name>
    <dbReference type="NCBI Taxonomy" id="1381693"/>
    <lineage>
        <taxon>Eukaryota</taxon>
        <taxon>Sar</taxon>
        <taxon>Alveolata</taxon>
        <taxon>Dinophyceae</taxon>
        <taxon>Suessiales</taxon>
        <taxon>Symbiodiniaceae</taxon>
        <taxon>Durusdinium</taxon>
    </lineage>
</organism>
<evidence type="ECO:0000313" key="3">
    <source>
        <dbReference type="Proteomes" id="UP001642484"/>
    </source>
</evidence>
<dbReference type="EMBL" id="CAXAMN010020001">
    <property type="protein sequence ID" value="CAK9055280.1"/>
    <property type="molecule type" value="Genomic_DNA"/>
</dbReference>
<comment type="caution">
    <text evidence="2">The sequence shown here is derived from an EMBL/GenBank/DDBJ whole genome shotgun (WGS) entry which is preliminary data.</text>
</comment>
<evidence type="ECO:0000313" key="2">
    <source>
        <dbReference type="EMBL" id="CAK9055280.1"/>
    </source>
</evidence>
<sequence>MSTFRISRHAAAAKKAVERMGKCKAWQVYLFTFCDVLSHLMVLLLAWVSTAYVIIPYFALHYALAALRAPDLLDPFKRPITMLTPQKASAFKLGGKDESWFGGCGFYLVSYAIRTLVFFTINAVVLTNGPKKSTEQATKEMCTRSDIDCERLPKWLQQECAVDPEVYFSCFQKVGWYLSASCNTRAAQCSLQADKSFEVILEEILCFVFMFVLPFAAFLLAGVGWLCWIPQKLCCDADDTFAERVLKDEELQLSETASAPPSAMQRASVTMEVAFSFIDVLSDLNCIVAYVLTGNLMFAACALMIFLGSFLQEIYGAGVGDLLEACRDSMATGQLSDRYYYITLPEKVFEAPLSLFLQVYTFIFVMDSPYAGLSFIGSMLLSLRSITRMEYELLHLDLMEIVLDTGAGTPADATADAIGDLGAEP</sequence>
<gene>
    <name evidence="2" type="ORF">CCMP2556_LOCUS27506</name>
</gene>
<keyword evidence="1" id="KW-0812">Transmembrane</keyword>
<feature type="transmembrane region" description="Helical" evidence="1">
    <location>
        <begin position="359"/>
        <end position="381"/>
    </location>
</feature>
<reference evidence="2 3" key="1">
    <citation type="submission" date="2024-02" db="EMBL/GenBank/DDBJ databases">
        <authorList>
            <person name="Chen Y."/>
            <person name="Shah S."/>
            <person name="Dougan E. K."/>
            <person name="Thang M."/>
            <person name="Chan C."/>
        </authorList>
    </citation>
    <scope>NUCLEOTIDE SEQUENCE [LARGE SCALE GENOMIC DNA]</scope>
</reference>